<evidence type="ECO:0000313" key="2">
    <source>
        <dbReference type="Proteomes" id="UP001140087"/>
    </source>
</evidence>
<reference evidence="1" key="1">
    <citation type="submission" date="2022-07" db="EMBL/GenBank/DDBJ databases">
        <title>Phylogenomic reconstructions and comparative analyses of Kickxellomycotina fungi.</title>
        <authorList>
            <person name="Reynolds N.K."/>
            <person name="Stajich J.E."/>
            <person name="Barry K."/>
            <person name="Grigoriev I.V."/>
            <person name="Crous P."/>
            <person name="Smith M.E."/>
        </authorList>
    </citation>
    <scope>NUCLEOTIDE SEQUENCE</scope>
    <source>
        <strain evidence="1">BCRC 34780</strain>
    </source>
</reference>
<sequence length="152" mass="16388">MSVVEATSAAAPSRCESPLLPMGQHQTDPDRLLLQAGRASHQQSQQSVLLRKTYAIPDDRDAEPPAVAAAAATVDGRRTRARHYILRPHRLPRPAVHRLALPARDLSSRLKSACRRLDPRRLGAPAANPPLQPPRPASDASSAEGPGRARSL</sequence>
<gene>
    <name evidence="1" type="ORF">H4R21_002425</name>
</gene>
<keyword evidence="2" id="KW-1185">Reference proteome</keyword>
<organism evidence="1 2">
    <name type="scientific">Coemansia helicoidea</name>
    <dbReference type="NCBI Taxonomy" id="1286919"/>
    <lineage>
        <taxon>Eukaryota</taxon>
        <taxon>Fungi</taxon>
        <taxon>Fungi incertae sedis</taxon>
        <taxon>Zoopagomycota</taxon>
        <taxon>Kickxellomycotina</taxon>
        <taxon>Kickxellomycetes</taxon>
        <taxon>Kickxellales</taxon>
        <taxon>Kickxellaceae</taxon>
        <taxon>Coemansia</taxon>
    </lineage>
</organism>
<accession>A0ACC1L802</accession>
<protein>
    <submittedName>
        <fullName evidence="1">Uncharacterized protein</fullName>
    </submittedName>
</protein>
<dbReference type="EMBL" id="JANBUN010000622">
    <property type="protein sequence ID" value="KAJ2802421.1"/>
    <property type="molecule type" value="Genomic_DNA"/>
</dbReference>
<comment type="caution">
    <text evidence="1">The sequence shown here is derived from an EMBL/GenBank/DDBJ whole genome shotgun (WGS) entry which is preliminary data.</text>
</comment>
<dbReference type="Proteomes" id="UP001140087">
    <property type="component" value="Unassembled WGS sequence"/>
</dbReference>
<name>A0ACC1L802_9FUNG</name>
<proteinExistence type="predicted"/>
<evidence type="ECO:0000313" key="1">
    <source>
        <dbReference type="EMBL" id="KAJ2802421.1"/>
    </source>
</evidence>